<dbReference type="EMBL" id="PVTF01000018">
    <property type="protein sequence ID" value="PRY34043.1"/>
    <property type="molecule type" value="Genomic_DNA"/>
</dbReference>
<feature type="region of interest" description="Disordered" evidence="1">
    <location>
        <begin position="230"/>
        <end position="320"/>
    </location>
</feature>
<sequence>MAKPPRASPSGGSASGGNDSDRDPARPRDHLPAHPNLKGLHRPRRRARPGAGFRYAGASGFAVGHRGRTSLGRAAVTGSGTGSGNRPVGIWARGCTPPPAVRCHCSLIGTTACRYCLLPHHPALLLGTNSALPALTTQACPPTRTNPRTAHPRCWPLPTPPPRATPKLTRRSSPAEAHVPKLTRRSPPAQAHPPKLTCPSSPAQAHLPKFTCRSSPAEAHLSTPASLLLSARTGRPAPPPPHPVPLAQARPPVPACTSTAIRSRYSEPTQLERGKPVTSDARLASPPTPHPPPSPDRLKTKDPRPPGRGGLRAEQAQVRV</sequence>
<gene>
    <name evidence="2" type="ORF">CLV43_11869</name>
</gene>
<evidence type="ECO:0000256" key="1">
    <source>
        <dbReference type="SAM" id="MobiDB-lite"/>
    </source>
</evidence>
<feature type="compositionally biased region" description="Basic and acidic residues" evidence="1">
    <location>
        <begin position="296"/>
        <end position="305"/>
    </location>
</feature>
<evidence type="ECO:0000313" key="3">
    <source>
        <dbReference type="Proteomes" id="UP000239494"/>
    </source>
</evidence>
<feature type="compositionally biased region" description="Pro residues" evidence="1">
    <location>
        <begin position="155"/>
        <end position="164"/>
    </location>
</feature>
<comment type="caution">
    <text evidence="2">The sequence shown here is derived from an EMBL/GenBank/DDBJ whole genome shotgun (WGS) entry which is preliminary data.</text>
</comment>
<dbReference type="AlphaFoldDB" id="A0A2T0SKY1"/>
<dbReference type="Proteomes" id="UP000239494">
    <property type="component" value="Unassembled WGS sequence"/>
</dbReference>
<organism evidence="2 3">
    <name type="scientific">Umezawaea tangerina</name>
    <dbReference type="NCBI Taxonomy" id="84725"/>
    <lineage>
        <taxon>Bacteria</taxon>
        <taxon>Bacillati</taxon>
        <taxon>Actinomycetota</taxon>
        <taxon>Actinomycetes</taxon>
        <taxon>Pseudonocardiales</taxon>
        <taxon>Pseudonocardiaceae</taxon>
        <taxon>Umezawaea</taxon>
    </lineage>
</organism>
<reference evidence="2 3" key="1">
    <citation type="submission" date="2018-03" db="EMBL/GenBank/DDBJ databases">
        <title>Genomic Encyclopedia of Archaeal and Bacterial Type Strains, Phase II (KMG-II): from individual species to whole genera.</title>
        <authorList>
            <person name="Goeker M."/>
        </authorList>
    </citation>
    <scope>NUCLEOTIDE SEQUENCE [LARGE SCALE GENOMIC DNA]</scope>
    <source>
        <strain evidence="2 3">DSM 44720</strain>
    </source>
</reference>
<feature type="region of interest" description="Disordered" evidence="1">
    <location>
        <begin position="1"/>
        <end position="52"/>
    </location>
</feature>
<proteinExistence type="predicted"/>
<feature type="compositionally biased region" description="Basic and acidic residues" evidence="1">
    <location>
        <begin position="19"/>
        <end position="32"/>
    </location>
</feature>
<keyword evidence="3" id="KW-1185">Reference proteome</keyword>
<feature type="region of interest" description="Disordered" evidence="1">
    <location>
        <begin position="141"/>
        <end position="202"/>
    </location>
</feature>
<feature type="compositionally biased region" description="Low complexity" evidence="1">
    <location>
        <begin position="1"/>
        <end position="12"/>
    </location>
</feature>
<name>A0A2T0SKY1_9PSEU</name>
<feature type="compositionally biased region" description="Polar residues" evidence="1">
    <location>
        <begin position="256"/>
        <end position="269"/>
    </location>
</feature>
<feature type="compositionally biased region" description="Pro residues" evidence="1">
    <location>
        <begin position="286"/>
        <end position="295"/>
    </location>
</feature>
<protein>
    <submittedName>
        <fullName evidence="2">Uncharacterized protein</fullName>
    </submittedName>
</protein>
<evidence type="ECO:0000313" key="2">
    <source>
        <dbReference type="EMBL" id="PRY34043.1"/>
    </source>
</evidence>
<accession>A0A2T0SKY1</accession>
<feature type="compositionally biased region" description="Basic residues" evidence="1">
    <location>
        <begin position="39"/>
        <end position="48"/>
    </location>
</feature>